<dbReference type="EMBL" id="PQXF01000005">
    <property type="protein sequence ID" value="PXF61400.1"/>
    <property type="molecule type" value="Genomic_DNA"/>
</dbReference>
<comment type="caution">
    <text evidence="1">The sequence shown here is derived from an EMBL/GenBank/DDBJ whole genome shotgun (WGS) entry which is preliminary data.</text>
</comment>
<evidence type="ECO:0000313" key="1">
    <source>
        <dbReference type="EMBL" id="PXF61400.1"/>
    </source>
</evidence>
<accession>A0AC61L531</accession>
<protein>
    <submittedName>
        <fullName evidence="1">Uncharacterized protein</fullName>
    </submittedName>
</protein>
<dbReference type="Proteomes" id="UP000248329">
    <property type="component" value="Unassembled WGS sequence"/>
</dbReference>
<evidence type="ECO:0000313" key="2">
    <source>
        <dbReference type="Proteomes" id="UP000248329"/>
    </source>
</evidence>
<gene>
    <name evidence="1" type="ORF">C4B59_03960</name>
</gene>
<proteinExistence type="predicted"/>
<sequence>MCSNLLKNSLLRTSYRLRKAAVMIRSPPRLVEEVVNRYVERCIPYAVMFELTYECNLKCRHCYVTGDGGVELSSDEIKGILDQLAEMGAIFLAFTGGEIFTREDIFEIAWYAKRKGFLLTFMSNGTLITPETIREIKKLKPVKFEFSLYGARAETHDYITRVDGSFKRTIEAIRGLTGDGIEVTVKTILTNSNIREYNEMETLARELGIHPRMNPGLSPRRDGSSEPLQYDLSFEEMVEYLPEDDGDLMLGYLSEKKTSERFICKAGKAGCCISPSGIVYPCVMMPIPVGDLREKSFKEIWHTNPARELKRLRNLRSDDLTTCNTCDLAPYCIRCPGVVYLETGDLTGASSSACRYAEWRRYSGDQRDMVLQSTGSALLGQTVL</sequence>
<name>A0AC61L531_9EURY</name>
<reference evidence="1" key="1">
    <citation type="submission" date="2018-01" db="EMBL/GenBank/DDBJ databases">
        <authorList>
            <person name="Krukenberg V."/>
        </authorList>
    </citation>
    <scope>NUCLEOTIDE SEQUENCE</scope>
    <source>
        <strain evidence="1">E20ANME2</strain>
    </source>
</reference>
<organism evidence="1 2">
    <name type="scientific">Candidatus Methanogaster sp</name>
    <dbReference type="NCBI Taxonomy" id="3386292"/>
    <lineage>
        <taxon>Archaea</taxon>
        <taxon>Methanobacteriati</taxon>
        <taxon>Methanobacteriota</taxon>
        <taxon>Stenosarchaea group</taxon>
        <taxon>Methanomicrobia</taxon>
        <taxon>Methanosarcinales</taxon>
        <taxon>ANME-2 cluster</taxon>
        <taxon>Candidatus Methanogasteraceae</taxon>
        <taxon>Candidatus Methanogaster</taxon>
    </lineage>
</organism>